<dbReference type="Proteomes" id="UP000482960">
    <property type="component" value="Unassembled WGS sequence"/>
</dbReference>
<protein>
    <recommendedName>
        <fullName evidence="3">DUF2252 domain-containing protein</fullName>
    </recommendedName>
</protein>
<keyword evidence="2" id="KW-1185">Reference proteome</keyword>
<evidence type="ECO:0008006" key="3">
    <source>
        <dbReference type="Google" id="ProtNLM"/>
    </source>
</evidence>
<dbReference type="RefSeq" id="WP_173086646.1">
    <property type="nucleotide sequence ID" value="NZ_BAABJB010000021.1"/>
</dbReference>
<comment type="caution">
    <text evidence="1">The sequence shown here is derived from an EMBL/GenBank/DDBJ whole genome shotgun (WGS) entry which is preliminary data.</text>
</comment>
<dbReference type="Pfam" id="PF10009">
    <property type="entry name" value="DUF2252"/>
    <property type="match status" value="1"/>
</dbReference>
<evidence type="ECO:0000313" key="2">
    <source>
        <dbReference type="Proteomes" id="UP000482960"/>
    </source>
</evidence>
<gene>
    <name evidence="1" type="ORF">Prum_103060</name>
</gene>
<dbReference type="PANTHER" id="PTHR39441">
    <property type="entry name" value="DUF2252 DOMAIN-CONTAINING PROTEIN"/>
    <property type="match status" value="1"/>
</dbReference>
<evidence type="ECO:0000313" key="1">
    <source>
        <dbReference type="EMBL" id="GFJ96664.1"/>
    </source>
</evidence>
<sequence>MTTVTERVAATGSTSQGPVAQAELVSRADRVARGKDARALTPLASHAEFTPGRSRDPVGLLLEQGASRVPELVPVRHGRMLVSPFTYYRGAALPMTADLAVTPVSGLRVQLCGDAHLSNFGAFASPERRLVFDINDFDETLPGPFEWDVKRLAASFAVAGRQNGFGAKTRRPIVTTVAESYRTAMRGFAKQSMMQVWYSHLDVEEALAGIRSQLKAKRFKAIEKMLAAAHTHDSMQALSKLTTVVDGQARIISRPPTIVPIEEVFSDVQTGEIYELLRAVLGKYRRTLQADRRHLLEQFTLVQVARKVVGVGSVGQRAWIVLMEADGGTEPLFLQAKEAQPSVLAAYCGRSKHHNQGERVVTGQRLMQTVSDIFLGWTHNLGASGTDRDFYVRQLRDWKFSVPIEQMVPKGMTIYARMCGWTLARAHARSGDRIALAAYLGRSNTFDQAIADFAEAYADQNERDYTAFQDAAKDGRVEAIKGM</sequence>
<name>A0A6V8LKC4_9ACTN</name>
<reference evidence="1 2" key="1">
    <citation type="submission" date="2020-03" db="EMBL/GenBank/DDBJ databases">
        <title>Whole genome shotgun sequence of Phytohabitans rumicis NBRC 108638.</title>
        <authorList>
            <person name="Komaki H."/>
            <person name="Tamura T."/>
        </authorList>
    </citation>
    <scope>NUCLEOTIDE SEQUENCE [LARGE SCALE GENOMIC DNA]</scope>
    <source>
        <strain evidence="1 2">NBRC 108638</strain>
    </source>
</reference>
<dbReference type="EMBL" id="BLPG01000003">
    <property type="protein sequence ID" value="GFJ96664.1"/>
    <property type="molecule type" value="Genomic_DNA"/>
</dbReference>
<accession>A0A6V8LKC4</accession>
<dbReference type="PANTHER" id="PTHR39441:SF1">
    <property type="entry name" value="DUF2252 DOMAIN-CONTAINING PROTEIN"/>
    <property type="match status" value="1"/>
</dbReference>
<organism evidence="1 2">
    <name type="scientific">Phytohabitans rumicis</name>
    <dbReference type="NCBI Taxonomy" id="1076125"/>
    <lineage>
        <taxon>Bacteria</taxon>
        <taxon>Bacillati</taxon>
        <taxon>Actinomycetota</taxon>
        <taxon>Actinomycetes</taxon>
        <taxon>Micromonosporales</taxon>
        <taxon>Micromonosporaceae</taxon>
    </lineage>
</organism>
<dbReference type="InterPro" id="IPR018721">
    <property type="entry name" value="DUF2252"/>
</dbReference>
<proteinExistence type="predicted"/>
<dbReference type="AlphaFoldDB" id="A0A6V8LKC4"/>
<reference evidence="1 2" key="2">
    <citation type="submission" date="2020-03" db="EMBL/GenBank/DDBJ databases">
        <authorList>
            <person name="Ichikawa N."/>
            <person name="Kimura A."/>
            <person name="Kitahashi Y."/>
            <person name="Uohara A."/>
        </authorList>
    </citation>
    <scope>NUCLEOTIDE SEQUENCE [LARGE SCALE GENOMIC DNA]</scope>
    <source>
        <strain evidence="1 2">NBRC 108638</strain>
    </source>
</reference>